<protein>
    <recommendedName>
        <fullName evidence="3">DUF4252 domain-containing protein</fullName>
    </recommendedName>
</protein>
<proteinExistence type="predicted"/>
<feature type="chain" id="PRO_5024913356" description="DUF4252 domain-containing protein" evidence="1">
    <location>
        <begin position="22"/>
        <end position="147"/>
    </location>
</feature>
<name>A0A653AKN9_9BACT</name>
<accession>A0A653AKN9</accession>
<organism evidence="2">
    <name type="scientific">uncultured Paludibacter sp</name>
    <dbReference type="NCBI Taxonomy" id="497635"/>
    <lineage>
        <taxon>Bacteria</taxon>
        <taxon>Pseudomonadati</taxon>
        <taxon>Bacteroidota</taxon>
        <taxon>Bacteroidia</taxon>
        <taxon>Bacteroidales</taxon>
        <taxon>Paludibacteraceae</taxon>
        <taxon>Paludibacter</taxon>
        <taxon>environmental samples</taxon>
    </lineage>
</organism>
<dbReference type="InterPro" id="IPR025348">
    <property type="entry name" value="DUF4252"/>
</dbReference>
<dbReference type="Pfam" id="PF14060">
    <property type="entry name" value="DUF4252"/>
    <property type="match status" value="1"/>
</dbReference>
<evidence type="ECO:0000313" key="2">
    <source>
        <dbReference type="EMBL" id="VBB48640.1"/>
    </source>
</evidence>
<dbReference type="EMBL" id="UPXZ01000042">
    <property type="protein sequence ID" value="VBB48640.1"/>
    <property type="molecule type" value="Genomic_DNA"/>
</dbReference>
<evidence type="ECO:0008006" key="3">
    <source>
        <dbReference type="Google" id="ProtNLM"/>
    </source>
</evidence>
<reference evidence="2" key="1">
    <citation type="submission" date="2018-07" db="EMBL/GenBank/DDBJ databases">
        <authorList>
            <consortium name="Genoscope - CEA"/>
            <person name="William W."/>
        </authorList>
    </citation>
    <scope>NUCLEOTIDE SEQUENCE</scope>
    <source>
        <strain evidence="2">IK1</strain>
    </source>
</reference>
<feature type="signal peptide" evidence="1">
    <location>
        <begin position="1"/>
        <end position="21"/>
    </location>
</feature>
<dbReference type="AlphaFoldDB" id="A0A653AKN9"/>
<sequence length="147" mass="16673">MKKINLLLIIIVALSATTVKAQNLDRFFNKYAKDNNFQYTAIDNTSDLSKNKKIKGVSKLLKKVEGVKVLKLNITNDNAPLANEFARDIYSTFTNKKFETIVSNDNEDGNVNILKRVLKDKQTDIIVINKEGKEIILIWLKGDVNES</sequence>
<evidence type="ECO:0000256" key="1">
    <source>
        <dbReference type="SAM" id="SignalP"/>
    </source>
</evidence>
<keyword evidence="1" id="KW-0732">Signal</keyword>
<gene>
    <name evidence="2" type="ORF">TRIP_D50004</name>
</gene>